<dbReference type="InterPro" id="IPR001647">
    <property type="entry name" value="HTH_TetR"/>
</dbReference>
<dbReference type="STRING" id="887062.HGR_01979"/>
<dbReference type="eggNOG" id="COG1309">
    <property type="taxonomic scope" value="Bacteria"/>
</dbReference>
<dbReference type="OrthoDB" id="2356263at2"/>
<evidence type="ECO:0000256" key="2">
    <source>
        <dbReference type="PROSITE-ProRule" id="PRU00335"/>
    </source>
</evidence>
<dbReference type="PANTHER" id="PTHR30328:SF54">
    <property type="entry name" value="HTH-TYPE TRANSCRIPTIONAL REPRESSOR SCO4008"/>
    <property type="match status" value="1"/>
</dbReference>
<accession>F3KPN6</accession>
<feature type="domain" description="HTH tetR-type" evidence="4">
    <location>
        <begin position="38"/>
        <end position="98"/>
    </location>
</feature>
<feature type="compositionally biased region" description="Low complexity" evidence="3">
    <location>
        <begin position="1"/>
        <end position="24"/>
    </location>
</feature>
<keyword evidence="6" id="KW-1185">Reference proteome</keyword>
<gene>
    <name evidence="5" type="ORF">HGR_01979</name>
</gene>
<dbReference type="InterPro" id="IPR050109">
    <property type="entry name" value="HTH-type_TetR-like_transc_reg"/>
</dbReference>
<evidence type="ECO:0000313" key="5">
    <source>
        <dbReference type="EMBL" id="EGI78294.1"/>
    </source>
</evidence>
<dbReference type="InterPro" id="IPR009057">
    <property type="entry name" value="Homeodomain-like_sf"/>
</dbReference>
<evidence type="ECO:0000256" key="1">
    <source>
        <dbReference type="ARBA" id="ARBA00023125"/>
    </source>
</evidence>
<dbReference type="AlphaFoldDB" id="F3KPN6"/>
<dbReference type="PROSITE" id="PS50977">
    <property type="entry name" value="HTH_TETR_2"/>
    <property type="match status" value="1"/>
</dbReference>
<sequence length="238" mass="26403">MSTRPTPRRAAAPTAARAAPSSTSKQAKSRPAVRRDPERTRARLLEAAVEEFASHGYSGARTDRIVQAAGTSIRMLYHYFGGKDGLYLEVLDTVMAQLRQAELQAIPDDLPPMEGLLRAFDFIAEHFADHPKLRKLLAFENLNEARHLSLSERIPQMAAPVVGRIRQLLARGAATGEVRADIDALQLYIAMAGLAYYGRQHAHTLSHILKRDLLKPSWQKSNLNTCRAMVEAYLKPPG</sequence>
<dbReference type="Proteomes" id="UP000016368">
    <property type="component" value="Unassembled WGS sequence"/>
</dbReference>
<dbReference type="RefSeq" id="WP_006296371.1">
    <property type="nucleotide sequence ID" value="NZ_AEGR01000024.1"/>
</dbReference>
<dbReference type="PRINTS" id="PR00455">
    <property type="entry name" value="HTHTETR"/>
</dbReference>
<proteinExistence type="predicted"/>
<reference evidence="5 6" key="1">
    <citation type="journal article" date="2011" name="EMBO J.">
        <title>Structural diversity of bacterial flagellar motors.</title>
        <authorList>
            <person name="Chen S."/>
            <person name="Beeby M."/>
            <person name="Murphy G.E."/>
            <person name="Leadbetter J.R."/>
            <person name="Hendrixson D.R."/>
            <person name="Briegel A."/>
            <person name="Li Z."/>
            <person name="Shi J."/>
            <person name="Tocheva E.I."/>
            <person name="Muller A."/>
            <person name="Dobro M.J."/>
            <person name="Jensen G.J."/>
        </authorList>
    </citation>
    <scope>NUCLEOTIDE SEQUENCE [LARGE SCALE GENOMIC DNA]</scope>
    <source>
        <strain evidence="5 6">ATCC 19624</strain>
    </source>
</reference>
<comment type="caution">
    <text evidence="5">The sequence shown here is derived from an EMBL/GenBank/DDBJ whole genome shotgun (WGS) entry which is preliminary data.</text>
</comment>
<dbReference type="InterPro" id="IPR036271">
    <property type="entry name" value="Tet_transcr_reg_TetR-rel_C_sf"/>
</dbReference>
<dbReference type="InterPro" id="IPR041474">
    <property type="entry name" value="NicS_C"/>
</dbReference>
<feature type="region of interest" description="Disordered" evidence="3">
    <location>
        <begin position="1"/>
        <end position="38"/>
    </location>
</feature>
<dbReference type="EMBL" id="AEGR01000024">
    <property type="protein sequence ID" value="EGI78294.1"/>
    <property type="molecule type" value="Genomic_DNA"/>
</dbReference>
<dbReference type="Pfam" id="PF00440">
    <property type="entry name" value="TetR_N"/>
    <property type="match status" value="1"/>
</dbReference>
<dbReference type="SUPFAM" id="SSF48498">
    <property type="entry name" value="Tetracyclin repressor-like, C-terminal domain"/>
    <property type="match status" value="1"/>
</dbReference>
<protein>
    <submittedName>
        <fullName evidence="5">TetR family transcriptional regulator</fullName>
    </submittedName>
</protein>
<dbReference type="Pfam" id="PF17938">
    <property type="entry name" value="TetR_C_29"/>
    <property type="match status" value="1"/>
</dbReference>
<organism evidence="5 6">
    <name type="scientific">Hylemonella gracilis ATCC 19624</name>
    <dbReference type="NCBI Taxonomy" id="887062"/>
    <lineage>
        <taxon>Bacteria</taxon>
        <taxon>Pseudomonadati</taxon>
        <taxon>Pseudomonadota</taxon>
        <taxon>Betaproteobacteria</taxon>
        <taxon>Burkholderiales</taxon>
        <taxon>Comamonadaceae</taxon>
        <taxon>Hylemonella</taxon>
    </lineage>
</organism>
<dbReference type="PANTHER" id="PTHR30328">
    <property type="entry name" value="TRANSCRIPTIONAL REPRESSOR"/>
    <property type="match status" value="1"/>
</dbReference>
<feature type="DNA-binding region" description="H-T-H motif" evidence="2">
    <location>
        <begin position="61"/>
        <end position="80"/>
    </location>
</feature>
<evidence type="ECO:0000259" key="4">
    <source>
        <dbReference type="PROSITE" id="PS50977"/>
    </source>
</evidence>
<dbReference type="SUPFAM" id="SSF46689">
    <property type="entry name" value="Homeodomain-like"/>
    <property type="match status" value="1"/>
</dbReference>
<keyword evidence="1 2" id="KW-0238">DNA-binding</keyword>
<dbReference type="Gene3D" id="1.10.357.10">
    <property type="entry name" value="Tetracycline Repressor, domain 2"/>
    <property type="match status" value="1"/>
</dbReference>
<dbReference type="GO" id="GO:0003677">
    <property type="term" value="F:DNA binding"/>
    <property type="evidence" value="ECO:0007669"/>
    <property type="project" value="UniProtKB-UniRule"/>
</dbReference>
<evidence type="ECO:0000313" key="6">
    <source>
        <dbReference type="Proteomes" id="UP000016368"/>
    </source>
</evidence>
<evidence type="ECO:0000256" key="3">
    <source>
        <dbReference type="SAM" id="MobiDB-lite"/>
    </source>
</evidence>
<name>F3KPN6_9BURK</name>